<dbReference type="Proteomes" id="UP000198892">
    <property type="component" value="Unassembled WGS sequence"/>
</dbReference>
<keyword evidence="3" id="KW-1185">Reference proteome</keyword>
<accession>A0A1I5PUV5</accession>
<feature type="compositionally biased region" description="Low complexity" evidence="1">
    <location>
        <begin position="65"/>
        <end position="74"/>
    </location>
</feature>
<dbReference type="AlphaFoldDB" id="A0A1I5PUV5"/>
<feature type="region of interest" description="Disordered" evidence="1">
    <location>
        <begin position="52"/>
        <end position="106"/>
    </location>
</feature>
<name>A0A1I5PUV5_9BACI</name>
<protein>
    <submittedName>
        <fullName evidence="2">Uncharacterized protein</fullName>
    </submittedName>
</protein>
<dbReference type="EMBL" id="FOXD01000004">
    <property type="protein sequence ID" value="SFP37401.1"/>
    <property type="molecule type" value="Genomic_DNA"/>
</dbReference>
<reference evidence="3" key="1">
    <citation type="submission" date="2016-10" db="EMBL/GenBank/DDBJ databases">
        <authorList>
            <person name="Varghese N."/>
            <person name="Submissions S."/>
        </authorList>
    </citation>
    <scope>NUCLEOTIDE SEQUENCE [LARGE SCALE GENOMIC DNA]</scope>
    <source>
        <strain evidence="3">S7</strain>
    </source>
</reference>
<evidence type="ECO:0000313" key="3">
    <source>
        <dbReference type="Proteomes" id="UP000198892"/>
    </source>
</evidence>
<organism evidence="2 3">
    <name type="scientific">Salibacterium halotolerans</name>
    <dbReference type="NCBI Taxonomy" id="1884432"/>
    <lineage>
        <taxon>Bacteria</taxon>
        <taxon>Bacillati</taxon>
        <taxon>Bacillota</taxon>
        <taxon>Bacilli</taxon>
        <taxon>Bacillales</taxon>
        <taxon>Bacillaceae</taxon>
    </lineage>
</organism>
<gene>
    <name evidence="2" type="ORF">SAMN05518683_104225</name>
</gene>
<feature type="compositionally biased region" description="Acidic residues" evidence="1">
    <location>
        <begin position="75"/>
        <end position="94"/>
    </location>
</feature>
<proteinExistence type="predicted"/>
<sequence>MIISKYLLFEGGNFEIIVSRYGEEVCVMRRKTVLAGILPLTMASLLMACSDEAGSSNENEDNNETTEQQEVPAAESEDVDAEASMDAAEDAAEQPETKEDDALSEYSSEDIEYARVWRQLGANQEIEALYVRHISSGEPLNPDDETSAVYPEDVVQLSGARLVDGSVTYSSNGDGTINKYNVPLRWDGKNPAGREVYTEIIDNTKTIRINPGEDEEIIRLINLLQ</sequence>
<evidence type="ECO:0000313" key="2">
    <source>
        <dbReference type="EMBL" id="SFP37401.1"/>
    </source>
</evidence>
<evidence type="ECO:0000256" key="1">
    <source>
        <dbReference type="SAM" id="MobiDB-lite"/>
    </source>
</evidence>